<dbReference type="STRING" id="1550231.SAMN05660662_1343"/>
<dbReference type="OrthoDB" id="163565at2"/>
<dbReference type="AlphaFoldDB" id="A0A1G7J767"/>
<dbReference type="Proteomes" id="UP000199406">
    <property type="component" value="Unassembled WGS sequence"/>
</dbReference>
<name>A0A1G7J767_9ACTN</name>
<protein>
    <recommendedName>
        <fullName evidence="3">YCII-related domain-containing protein</fullName>
    </recommendedName>
</protein>
<evidence type="ECO:0008006" key="3">
    <source>
        <dbReference type="Google" id="ProtNLM"/>
    </source>
</evidence>
<dbReference type="RefSeq" id="WP_091764441.1">
    <property type="nucleotide sequence ID" value="NZ_FNBT01000002.1"/>
</dbReference>
<proteinExistence type="predicted"/>
<keyword evidence="2" id="KW-1185">Reference proteome</keyword>
<sequence>MSVTDDEMNQLLAASRTYTLMVLRDGPAMGSAETPGLIWEHGRRNLGLKGEGRMPVVCAVDDDTDLCGVAVLDMDLDEARELMEGDPGVRAGIFTYELHTTRSFPGSVLR</sequence>
<dbReference type="EMBL" id="FNBT01000002">
    <property type="protein sequence ID" value="SDF20837.1"/>
    <property type="molecule type" value="Genomic_DNA"/>
</dbReference>
<organism evidence="1 2">
    <name type="scientific">Blastococcus aurantiacus</name>
    <dbReference type="NCBI Taxonomy" id="1550231"/>
    <lineage>
        <taxon>Bacteria</taxon>
        <taxon>Bacillati</taxon>
        <taxon>Actinomycetota</taxon>
        <taxon>Actinomycetes</taxon>
        <taxon>Geodermatophilales</taxon>
        <taxon>Geodermatophilaceae</taxon>
        <taxon>Blastococcus</taxon>
    </lineage>
</organism>
<evidence type="ECO:0000313" key="1">
    <source>
        <dbReference type="EMBL" id="SDF20837.1"/>
    </source>
</evidence>
<gene>
    <name evidence="1" type="ORF">SAMN05660662_1343</name>
</gene>
<accession>A0A1G7J767</accession>
<reference evidence="2" key="1">
    <citation type="submission" date="2016-10" db="EMBL/GenBank/DDBJ databases">
        <authorList>
            <person name="Varghese N."/>
            <person name="Submissions S."/>
        </authorList>
    </citation>
    <scope>NUCLEOTIDE SEQUENCE [LARGE SCALE GENOMIC DNA]</scope>
    <source>
        <strain evidence="2">DSM 44268</strain>
    </source>
</reference>
<evidence type="ECO:0000313" key="2">
    <source>
        <dbReference type="Proteomes" id="UP000199406"/>
    </source>
</evidence>